<comment type="caution">
    <text evidence="8">The sequence shown here is derived from an EMBL/GenBank/DDBJ whole genome shotgun (WGS) entry which is preliminary data.</text>
</comment>
<keyword evidence="9" id="KW-1185">Reference proteome</keyword>
<evidence type="ECO:0000256" key="1">
    <source>
        <dbReference type="ARBA" id="ARBA00003236"/>
    </source>
</evidence>
<comment type="subcellular location">
    <subcellularLocation>
        <location evidence="2">Secreted</location>
    </subcellularLocation>
</comment>
<dbReference type="InterPro" id="IPR002509">
    <property type="entry name" value="NODB_dom"/>
</dbReference>
<proteinExistence type="inferred from homology"/>
<accession>A0ABY1I3U6</accession>
<comment type="function">
    <text evidence="1">Is involved in generating a small heat-stable compound (Nod), an acylated oligomer of N-acetylglucosamine, that stimulates mitosis in various plant protoplasts.</text>
</comment>
<evidence type="ECO:0000313" key="9">
    <source>
        <dbReference type="Proteomes" id="UP000184290"/>
    </source>
</evidence>
<dbReference type="RefSeq" id="WP_159439781.1">
    <property type="nucleotide sequence ID" value="NZ_FQZC01000001.1"/>
</dbReference>
<dbReference type="InterPro" id="IPR051398">
    <property type="entry name" value="Polysacch_Deacetylase"/>
</dbReference>
<dbReference type="CDD" id="cd10918">
    <property type="entry name" value="CE4_NodB_like_5s_6s"/>
    <property type="match status" value="1"/>
</dbReference>
<dbReference type="Pfam" id="PF01522">
    <property type="entry name" value="Polysacc_deac_1"/>
    <property type="match status" value="1"/>
</dbReference>
<evidence type="ECO:0000259" key="7">
    <source>
        <dbReference type="PROSITE" id="PS51677"/>
    </source>
</evidence>
<organism evidence="8 9">
    <name type="scientific">Aureimonas altamirensis DSM 21988</name>
    <dbReference type="NCBI Taxonomy" id="1121026"/>
    <lineage>
        <taxon>Bacteria</taxon>
        <taxon>Pseudomonadati</taxon>
        <taxon>Pseudomonadota</taxon>
        <taxon>Alphaproteobacteria</taxon>
        <taxon>Hyphomicrobiales</taxon>
        <taxon>Aurantimonadaceae</taxon>
        <taxon>Aureimonas</taxon>
    </lineage>
</organism>
<feature type="domain" description="NodB homology" evidence="7">
    <location>
        <begin position="66"/>
        <end position="259"/>
    </location>
</feature>
<evidence type="ECO:0000256" key="3">
    <source>
        <dbReference type="ARBA" id="ARBA00010973"/>
    </source>
</evidence>
<dbReference type="PROSITE" id="PS51677">
    <property type="entry name" value="NODB"/>
    <property type="match status" value="1"/>
</dbReference>
<evidence type="ECO:0000313" key="8">
    <source>
        <dbReference type="EMBL" id="SHI54810.1"/>
    </source>
</evidence>
<evidence type="ECO:0000256" key="5">
    <source>
        <dbReference type="ARBA" id="ARBA00022729"/>
    </source>
</evidence>
<comment type="similarity">
    <text evidence="3">Belongs to the polysaccharide deacetylase family.</text>
</comment>
<dbReference type="PANTHER" id="PTHR34216">
    <property type="match status" value="1"/>
</dbReference>
<protein>
    <recommendedName>
        <fullName evidence="4">Chitooligosaccharide deacetylase</fullName>
    </recommendedName>
    <alternativeName>
        <fullName evidence="6">Nodulation protein B</fullName>
    </alternativeName>
</protein>
<name>A0ABY1I3U6_9HYPH</name>
<dbReference type="Gene3D" id="3.20.20.370">
    <property type="entry name" value="Glycoside hydrolase/deacetylase"/>
    <property type="match status" value="1"/>
</dbReference>
<dbReference type="EMBL" id="FQZC01000001">
    <property type="protein sequence ID" value="SHI54810.1"/>
    <property type="molecule type" value="Genomic_DNA"/>
</dbReference>
<dbReference type="SUPFAM" id="SSF88713">
    <property type="entry name" value="Glycoside hydrolase/deacetylase"/>
    <property type="match status" value="1"/>
</dbReference>
<evidence type="ECO:0000256" key="4">
    <source>
        <dbReference type="ARBA" id="ARBA00020071"/>
    </source>
</evidence>
<dbReference type="Proteomes" id="UP000184290">
    <property type="component" value="Unassembled WGS sequence"/>
</dbReference>
<keyword evidence="5" id="KW-0732">Signal</keyword>
<reference evidence="8 9" key="1">
    <citation type="submission" date="2016-11" db="EMBL/GenBank/DDBJ databases">
        <authorList>
            <person name="Varghese N."/>
            <person name="Submissions S."/>
        </authorList>
    </citation>
    <scope>NUCLEOTIDE SEQUENCE [LARGE SCALE GENOMIC DNA]</scope>
    <source>
        <strain evidence="8 9">DSM 21988</strain>
    </source>
</reference>
<evidence type="ECO:0000256" key="2">
    <source>
        <dbReference type="ARBA" id="ARBA00004613"/>
    </source>
</evidence>
<sequence length="259" mass="28135">MPSRRVAGVEIRVLTYHRFGEDHHSPFTVSAAQFDREMGYLASTGKAVSLADVEAFVAGRKALPDGSVLVTFDDGDPSVRTVAMPILQKHRVPSVAYILAGRPSGFELMSFDEVRQVQDGGITIGSHSISHRSLGGLPRHEALAELKDSRRRLEDEMGREIRSFAYPFGTRNDMTPDVIACAEEAGYTLAFSSLHGPVVAGATRREALTLPRVKVESGDPAWLFPALCAGAMDRWRIVDNRLSGMQKPAESQVVTSAAA</sequence>
<dbReference type="PANTHER" id="PTHR34216:SF3">
    <property type="entry name" value="POLY-BETA-1,6-N-ACETYL-D-GLUCOSAMINE N-DEACETYLASE"/>
    <property type="match status" value="1"/>
</dbReference>
<evidence type="ECO:0000256" key="6">
    <source>
        <dbReference type="ARBA" id="ARBA00032976"/>
    </source>
</evidence>
<dbReference type="InterPro" id="IPR011330">
    <property type="entry name" value="Glyco_hydro/deAcase_b/a-brl"/>
</dbReference>
<gene>
    <name evidence="8" type="ORF">SAMN02745911_0479</name>
</gene>